<keyword evidence="4 12" id="KW-0548">Nucleotidyltransferase</keyword>
<dbReference type="PANTHER" id="PTHR30313:SF2">
    <property type="entry name" value="DNA PRIMASE"/>
    <property type="match status" value="1"/>
</dbReference>
<dbReference type="Pfam" id="PF10410">
    <property type="entry name" value="DnaB_bind"/>
    <property type="match status" value="1"/>
</dbReference>
<evidence type="ECO:0000256" key="14">
    <source>
        <dbReference type="PIRSR" id="PIRSR002811-1"/>
    </source>
</evidence>
<dbReference type="PROSITE" id="PS50880">
    <property type="entry name" value="TOPRIM"/>
    <property type="match status" value="1"/>
</dbReference>
<dbReference type="InterPro" id="IPR050219">
    <property type="entry name" value="DnaG_primase"/>
</dbReference>
<dbReference type="GO" id="GO:0003899">
    <property type="term" value="F:DNA-directed RNA polymerase activity"/>
    <property type="evidence" value="ECO:0007669"/>
    <property type="project" value="UniProtKB-UniRule"/>
</dbReference>
<dbReference type="PIRSF" id="PIRSF002811">
    <property type="entry name" value="DnaG"/>
    <property type="match status" value="1"/>
</dbReference>
<dbReference type="SMART" id="SM00493">
    <property type="entry name" value="TOPRIM"/>
    <property type="match status" value="1"/>
</dbReference>
<keyword evidence="1 12" id="KW-0240">DNA-directed RNA polymerase</keyword>
<dbReference type="GO" id="GO:0005737">
    <property type="term" value="C:cytoplasm"/>
    <property type="evidence" value="ECO:0007669"/>
    <property type="project" value="TreeGrafter"/>
</dbReference>
<gene>
    <name evidence="12 16" type="primary">dnaG</name>
    <name evidence="17" type="ORF">HMPREF0860_0546</name>
    <name evidence="16" type="ORF">HMPREF1325_0402</name>
</gene>
<keyword evidence="7 12" id="KW-0863">Zinc-finger</keyword>
<keyword evidence="19" id="KW-1185">Reference proteome</keyword>
<dbReference type="InterPro" id="IPR037068">
    <property type="entry name" value="DNA_primase_core_N_sf"/>
</dbReference>
<evidence type="ECO:0000313" key="19">
    <source>
        <dbReference type="Proteomes" id="UP000016646"/>
    </source>
</evidence>
<dbReference type="SUPFAM" id="SSF57783">
    <property type="entry name" value="Zinc beta-ribbon"/>
    <property type="match status" value="1"/>
</dbReference>
<feature type="domain" description="Toprim" evidence="15">
    <location>
        <begin position="260"/>
        <end position="341"/>
    </location>
</feature>
<dbReference type="InterPro" id="IPR016136">
    <property type="entry name" value="DNA_helicase_N/primase_C"/>
</dbReference>
<dbReference type="RefSeq" id="WP_021330213.1">
    <property type="nucleotide sequence ID" value="NZ_AUZJ01000029.1"/>
</dbReference>
<evidence type="ECO:0000256" key="7">
    <source>
        <dbReference type="ARBA" id="ARBA00022771"/>
    </source>
</evidence>
<dbReference type="Gene3D" id="1.10.860.10">
    <property type="entry name" value="DNAb Helicase, Chain A"/>
    <property type="match status" value="1"/>
</dbReference>
<dbReference type="InterPro" id="IPR013264">
    <property type="entry name" value="DNAG_N"/>
</dbReference>
<dbReference type="GO" id="GO:0000428">
    <property type="term" value="C:DNA-directed RNA polymerase complex"/>
    <property type="evidence" value="ECO:0007669"/>
    <property type="project" value="UniProtKB-KW"/>
</dbReference>
<dbReference type="Proteomes" id="UP000016646">
    <property type="component" value="Unassembled WGS sequence"/>
</dbReference>
<dbReference type="GO" id="GO:0006269">
    <property type="term" value="P:DNA replication, synthesis of primer"/>
    <property type="evidence" value="ECO:0007669"/>
    <property type="project" value="UniProtKB-UniRule"/>
</dbReference>
<evidence type="ECO:0000313" key="18">
    <source>
        <dbReference type="Proteomes" id="UP000016412"/>
    </source>
</evidence>
<dbReference type="InterPro" id="IPR036977">
    <property type="entry name" value="DNA_primase_Znf_CHC2"/>
</dbReference>
<proteinExistence type="inferred from homology"/>
<dbReference type="PATRIC" id="fig|1125725.3.peg.1184"/>
<sequence length="593" mass="66764">MASFISQDTIEAVHNMSDIVSIVGEYTKLTKRGGNDWWGCCPFHNEKTASFHVDGDKKFYYCFGCHASGDVIKFVTETEKISYADAVRSLAKRAGIEVTYSGGDIPERPKDDGLKDLYIDLYERTASLFHYLLTETPGGKDALSYITGRGITAETIAAFKLGYAPADRSWLKKFLRGKNFSDEFLSRSGLFSKNYPDSAFFSDRLMFPIFNRRGQCCAFGGRLLHGDGPKYLNSGDLIQYKKGETLYAFNFAKNKIREEKKVIFCEGYMDCIAYHQCGISYAVAPLGTALTEEQLHIVRGFADTILLSFDSDKAGEAATMRAIIMCRSFDFTVKIIKLSEGKDPAEIMTSYGADALTNDVNNAILDSDFLLSKLGSDFAVDTPEGKTKASLEFFRYVDALRSDIQRESCLEQLCQAFNLKPEAVKRDFENREQARDRLKTRQQSPTGRQNSDISLNAELRTVLAVIAELDLYTVMRAEIAVDDFEDPLAKKLFIILEDCFRENTVSISGILNRCDDEELGRMITRVISSGEFSQNGKRIVNDGIKLIKRNALERKRSALMSRIRLFNPATESDRTQFESLLAEKMKLDSELKQ</sequence>
<dbReference type="InterPro" id="IPR034151">
    <property type="entry name" value="TOPRIM_DnaG_bac"/>
</dbReference>
<protein>
    <recommendedName>
        <fullName evidence="12 13">DNA primase</fullName>
        <ecNumber evidence="12">2.7.7.101</ecNumber>
    </recommendedName>
</protein>
<evidence type="ECO:0000256" key="3">
    <source>
        <dbReference type="ARBA" id="ARBA00022679"/>
    </source>
</evidence>
<comment type="cofactor">
    <cofactor evidence="12 13 14">
        <name>Zn(2+)</name>
        <dbReference type="ChEBI" id="CHEBI:29105"/>
    </cofactor>
    <text evidence="12 13 14">Binds 1 zinc ion per monomer.</text>
</comment>
<name>U1GW82_TRESO</name>
<comment type="caution">
    <text evidence="16">The sequence shown here is derived from an EMBL/GenBank/DDBJ whole genome shotgun (WGS) entry which is preliminary data.</text>
</comment>
<dbReference type="AlphaFoldDB" id="U1GW82"/>
<evidence type="ECO:0000256" key="12">
    <source>
        <dbReference type="HAMAP-Rule" id="MF_00974"/>
    </source>
</evidence>
<dbReference type="Gene3D" id="3.40.1360.10">
    <property type="match status" value="1"/>
</dbReference>
<dbReference type="SUPFAM" id="SSF56731">
    <property type="entry name" value="DNA primase core"/>
    <property type="match status" value="1"/>
</dbReference>
<dbReference type="PANTHER" id="PTHR30313">
    <property type="entry name" value="DNA PRIMASE"/>
    <property type="match status" value="1"/>
</dbReference>
<comment type="domain">
    <text evidence="12">Contains an N-terminal zinc-binding domain, a central core domain that contains the primase activity, and a C-terminal DnaB-binding domain.</text>
</comment>
<keyword evidence="6 12" id="KW-0479">Metal-binding</keyword>
<evidence type="ECO:0000256" key="4">
    <source>
        <dbReference type="ARBA" id="ARBA00022695"/>
    </source>
</evidence>
<comment type="similarity">
    <text evidence="12 13">Belongs to the DnaG primase family.</text>
</comment>
<accession>U1GW82</accession>
<dbReference type="Pfam" id="PF01807">
    <property type="entry name" value="Zn_ribbon_DnaG"/>
    <property type="match status" value="1"/>
</dbReference>
<dbReference type="Pfam" id="PF08275">
    <property type="entry name" value="DNAG_N"/>
    <property type="match status" value="1"/>
</dbReference>
<dbReference type="InterPro" id="IPR030846">
    <property type="entry name" value="DnaG_bac"/>
</dbReference>
<dbReference type="EMBL" id="AUZJ01000029">
    <property type="protein sequence ID" value="ERF60839.1"/>
    <property type="molecule type" value="Genomic_DNA"/>
</dbReference>
<dbReference type="GO" id="GO:0008270">
    <property type="term" value="F:zinc ion binding"/>
    <property type="evidence" value="ECO:0007669"/>
    <property type="project" value="UniProtKB-UniRule"/>
</dbReference>
<dbReference type="Gene3D" id="3.90.580.10">
    <property type="entry name" value="Zinc finger, CHC2-type domain"/>
    <property type="match status" value="1"/>
</dbReference>
<dbReference type="NCBIfam" id="TIGR01391">
    <property type="entry name" value="dnaG"/>
    <property type="match status" value="1"/>
</dbReference>
<keyword evidence="10 12" id="KW-0238">DNA-binding</keyword>
<dbReference type="InterPro" id="IPR006295">
    <property type="entry name" value="DNA_primase_DnaG"/>
</dbReference>
<comment type="catalytic activity">
    <reaction evidence="12">
        <text>ssDNA + n NTP = ssDNA/pppN(pN)n-1 hybrid + (n-1) diphosphate.</text>
        <dbReference type="EC" id="2.7.7.101"/>
    </reaction>
</comment>
<evidence type="ECO:0000256" key="6">
    <source>
        <dbReference type="ARBA" id="ARBA00022723"/>
    </source>
</evidence>
<dbReference type="FunFam" id="3.90.580.10:FF:000001">
    <property type="entry name" value="DNA primase"/>
    <property type="match status" value="1"/>
</dbReference>
<comment type="subunit">
    <text evidence="12">Monomer. Interacts with DnaB.</text>
</comment>
<evidence type="ECO:0000256" key="13">
    <source>
        <dbReference type="PIRNR" id="PIRNR002811"/>
    </source>
</evidence>
<dbReference type="SMART" id="SM00400">
    <property type="entry name" value="ZnF_CHCC"/>
    <property type="match status" value="1"/>
</dbReference>
<keyword evidence="11 12" id="KW-0804">Transcription</keyword>
<dbReference type="EC" id="2.7.7.101" evidence="12"/>
<evidence type="ECO:0000259" key="15">
    <source>
        <dbReference type="PROSITE" id="PS50880"/>
    </source>
</evidence>
<dbReference type="InterPro" id="IPR019475">
    <property type="entry name" value="DNA_primase_DnaB-bd"/>
</dbReference>
<evidence type="ECO:0000313" key="17">
    <source>
        <dbReference type="EMBL" id="ERJ99835.1"/>
    </source>
</evidence>
<dbReference type="eggNOG" id="COG0358">
    <property type="taxonomic scope" value="Bacteria"/>
</dbReference>
<keyword evidence="9" id="KW-0460">Magnesium</keyword>
<keyword evidence="8 12" id="KW-0862">Zinc</keyword>
<evidence type="ECO:0000256" key="10">
    <source>
        <dbReference type="ARBA" id="ARBA00023125"/>
    </source>
</evidence>
<keyword evidence="2 12" id="KW-0639">Primosome</keyword>
<feature type="zinc finger region" description="CHC2-type" evidence="12 14">
    <location>
        <begin position="41"/>
        <end position="65"/>
    </location>
</feature>
<dbReference type="CDD" id="cd03364">
    <property type="entry name" value="TOPRIM_DnaG_primases"/>
    <property type="match status" value="1"/>
</dbReference>
<dbReference type="STRING" id="1125725.HMPREF1325_0402"/>
<reference evidence="18 19" key="1">
    <citation type="submission" date="2013-08" db="EMBL/GenBank/DDBJ databases">
        <authorList>
            <person name="Durkin A.S."/>
            <person name="Haft D.R."/>
            <person name="McCorrison J."/>
            <person name="Torralba M."/>
            <person name="Gillis M."/>
            <person name="Haft D.H."/>
            <person name="Methe B."/>
            <person name="Sutton G."/>
            <person name="Nelson K.E."/>
        </authorList>
    </citation>
    <scope>NUCLEOTIDE SEQUENCE [LARGE SCALE GENOMIC DNA]</scope>
    <source>
        <strain evidence="17 19">ATCC 35536</strain>
        <strain evidence="16 18">VPI DR56BR1116</strain>
    </source>
</reference>
<keyword evidence="3 12" id="KW-0808">Transferase</keyword>
<dbReference type="Proteomes" id="UP000016412">
    <property type="component" value="Unassembled WGS sequence"/>
</dbReference>
<dbReference type="GO" id="GO:0003677">
    <property type="term" value="F:DNA binding"/>
    <property type="evidence" value="ECO:0007669"/>
    <property type="project" value="UniProtKB-KW"/>
</dbReference>
<dbReference type="OrthoDB" id="9803773at2"/>
<dbReference type="Pfam" id="PF13155">
    <property type="entry name" value="Toprim_2"/>
    <property type="match status" value="1"/>
</dbReference>
<dbReference type="InterPro" id="IPR002694">
    <property type="entry name" value="Znf_CHC2"/>
</dbReference>
<dbReference type="Gene3D" id="3.90.980.10">
    <property type="entry name" value="DNA primase, catalytic core, N-terminal domain"/>
    <property type="match status" value="1"/>
</dbReference>
<dbReference type="EMBL" id="AVQI01000072">
    <property type="protein sequence ID" value="ERJ99835.1"/>
    <property type="molecule type" value="Genomic_DNA"/>
</dbReference>
<evidence type="ECO:0000256" key="5">
    <source>
        <dbReference type="ARBA" id="ARBA00022705"/>
    </source>
</evidence>
<dbReference type="InterPro" id="IPR006171">
    <property type="entry name" value="TOPRIM_dom"/>
</dbReference>
<dbReference type="HAMAP" id="MF_00974">
    <property type="entry name" value="DNA_primase_DnaG"/>
    <property type="match status" value="1"/>
</dbReference>
<evidence type="ECO:0000256" key="11">
    <source>
        <dbReference type="ARBA" id="ARBA00023163"/>
    </source>
</evidence>
<evidence type="ECO:0000256" key="9">
    <source>
        <dbReference type="ARBA" id="ARBA00022842"/>
    </source>
</evidence>
<comment type="function">
    <text evidence="12 13">RNA polymerase that catalyzes the synthesis of short RNA molecules used as primers for DNA polymerase during DNA replication.</text>
</comment>
<evidence type="ECO:0000256" key="1">
    <source>
        <dbReference type="ARBA" id="ARBA00022478"/>
    </source>
</evidence>
<evidence type="ECO:0000313" key="16">
    <source>
        <dbReference type="EMBL" id="ERF60839.1"/>
    </source>
</evidence>
<keyword evidence="5 12" id="KW-0235">DNA replication</keyword>
<evidence type="ECO:0000256" key="8">
    <source>
        <dbReference type="ARBA" id="ARBA00022833"/>
    </source>
</evidence>
<organism evidence="16 18">
    <name type="scientific">Treponema socranskii subsp. socranskii VPI DR56BR1116 = ATCC 35536</name>
    <dbReference type="NCBI Taxonomy" id="1125725"/>
    <lineage>
        <taxon>Bacteria</taxon>
        <taxon>Pseudomonadati</taxon>
        <taxon>Spirochaetota</taxon>
        <taxon>Spirochaetia</taxon>
        <taxon>Spirochaetales</taxon>
        <taxon>Treponemataceae</taxon>
        <taxon>Treponema</taxon>
    </lineage>
</organism>
<evidence type="ECO:0000256" key="2">
    <source>
        <dbReference type="ARBA" id="ARBA00022515"/>
    </source>
</evidence>
<dbReference type="GO" id="GO:1990077">
    <property type="term" value="C:primosome complex"/>
    <property type="evidence" value="ECO:0007669"/>
    <property type="project" value="UniProtKB-KW"/>
</dbReference>